<dbReference type="EMBL" id="CP007268">
    <property type="protein sequence ID" value="AHK80124.1"/>
    <property type="molecule type" value="Genomic_DNA"/>
</dbReference>
<feature type="region of interest" description="Disordered" evidence="2">
    <location>
        <begin position="328"/>
        <end position="347"/>
    </location>
</feature>
<evidence type="ECO:0008006" key="5">
    <source>
        <dbReference type="Google" id="ProtNLM"/>
    </source>
</evidence>
<feature type="compositionally biased region" description="Polar residues" evidence="2">
    <location>
        <begin position="196"/>
        <end position="207"/>
    </location>
</feature>
<dbReference type="AlphaFoldDB" id="W8KK41"/>
<protein>
    <recommendedName>
        <fullName evidence="5">Conjugal transfer protein</fullName>
    </recommendedName>
</protein>
<proteinExistence type="predicted"/>
<sequence>MAAMAQGNRLLPIIGVVVALMAVFVLLRACGDAPDEAVQLREVPQAPSPDADSPAETLATVTAQMEAMTEESERLRQQNEALMRELERRDRHLDREVSQRVARELEQRDPAQARGLERIMERIDQIAGRVDEIDRPSADDWDIPVGLGLEADRPQRMPERETAPPPERTRWVDPLGWDEDSETPPPRRRMLEESTTEPSARQTSRTQAGDAVARATQTVSRLLPGVEQGEEGRRAVYTVPRNSTLMNSTAMTALIGRIPRGGTVDDPVPFKIIQGRDNLAANGHHIPGIEAMVWSGTAFGDWNLSCVRGTLDSVTFIFDDGTIRTLPDANPAVGPGEPRDGTGDTEPLGWISDERGYPCVTGERVTNAPQYLASRAGLAGLAAAGEAIAAGETTTTITAEGTRIGTITGDQGRYVGGQMVSTGADEIVRWLIERQEQSFDAIVTPPGENVTLHVERELRIDYVPEPRGRKLNHEARQHRTLRLD</sequence>
<keyword evidence="4" id="KW-1185">Reference proteome</keyword>
<accession>W8KK41</accession>
<dbReference type="KEGG" id="hhc:M911_14300"/>
<dbReference type="InterPro" id="IPR021207">
    <property type="entry name" value="Integr_conj_element_PFL4705"/>
</dbReference>
<keyword evidence="1" id="KW-0175">Coiled coil</keyword>
<dbReference type="NCBIfam" id="TIGR03752">
    <property type="entry name" value="conj_TIGR03752"/>
    <property type="match status" value="1"/>
</dbReference>
<gene>
    <name evidence="3" type="ORF">M911_14300</name>
</gene>
<organism evidence="3 4">
    <name type="scientific">Ectothiorhodospira haloalkaliphila</name>
    <dbReference type="NCBI Taxonomy" id="421628"/>
    <lineage>
        <taxon>Bacteria</taxon>
        <taxon>Pseudomonadati</taxon>
        <taxon>Pseudomonadota</taxon>
        <taxon>Gammaproteobacteria</taxon>
        <taxon>Chromatiales</taxon>
        <taxon>Ectothiorhodospiraceae</taxon>
        <taxon>Ectothiorhodospira</taxon>
    </lineage>
</organism>
<evidence type="ECO:0000256" key="1">
    <source>
        <dbReference type="SAM" id="Coils"/>
    </source>
</evidence>
<reference evidence="3 4" key="1">
    <citation type="journal article" date="2014" name="J Genomics">
        <title>Draft Genome Sequence of the Extremely Halophilic Phototrophic Purple Sulfur Bacterium Halorhodospira halochloris.</title>
        <authorList>
            <person name="Singh K.S."/>
            <person name="Kirksey J."/>
            <person name="Hoff W.D."/>
            <person name="Deole R."/>
        </authorList>
    </citation>
    <scope>NUCLEOTIDE SEQUENCE [LARGE SCALE GENOMIC DNA]</scope>
    <source>
        <strain evidence="3 4">A</strain>
    </source>
</reference>
<name>W8KK41_9GAMM</name>
<evidence type="ECO:0000313" key="4">
    <source>
        <dbReference type="Proteomes" id="UP000019442"/>
    </source>
</evidence>
<evidence type="ECO:0000256" key="2">
    <source>
        <dbReference type="SAM" id="MobiDB-lite"/>
    </source>
</evidence>
<reference evidence="4" key="2">
    <citation type="submission" date="2014-02" db="EMBL/GenBank/DDBJ databases">
        <title>Draft Genome Sequence of extremely halophilic bacteria Halorhodospira halochloris.</title>
        <authorList>
            <person name="Singh K.S."/>
        </authorList>
    </citation>
    <scope>NUCLEOTIDE SEQUENCE [LARGE SCALE GENOMIC DNA]</scope>
    <source>
        <strain evidence="4">A</strain>
    </source>
</reference>
<dbReference type="Proteomes" id="UP000019442">
    <property type="component" value="Chromosome"/>
</dbReference>
<dbReference type="HOGENOM" id="CLU_041117_0_0_6"/>
<feature type="coiled-coil region" evidence="1">
    <location>
        <begin position="58"/>
        <end position="96"/>
    </location>
</feature>
<feature type="compositionally biased region" description="Basic and acidic residues" evidence="2">
    <location>
        <begin position="150"/>
        <end position="171"/>
    </location>
</feature>
<feature type="region of interest" description="Disordered" evidence="2">
    <location>
        <begin position="135"/>
        <end position="214"/>
    </location>
</feature>
<evidence type="ECO:0000313" key="3">
    <source>
        <dbReference type="EMBL" id="AHK80124.1"/>
    </source>
</evidence>